<dbReference type="Proteomes" id="UP000823775">
    <property type="component" value="Unassembled WGS sequence"/>
</dbReference>
<sequence length="67" mass="7391">MADADFKGAIQVLTRLVAAQSQQQESAPVHVSSQPHATSRVMSPPVFTGSKVEDPRDFIDEIQKILW</sequence>
<feature type="non-terminal residue" evidence="2">
    <location>
        <position position="67"/>
    </location>
</feature>
<feature type="region of interest" description="Disordered" evidence="1">
    <location>
        <begin position="23"/>
        <end position="47"/>
    </location>
</feature>
<organism evidence="2 3">
    <name type="scientific">Datura stramonium</name>
    <name type="common">Jimsonweed</name>
    <name type="synonym">Common thornapple</name>
    <dbReference type="NCBI Taxonomy" id="4076"/>
    <lineage>
        <taxon>Eukaryota</taxon>
        <taxon>Viridiplantae</taxon>
        <taxon>Streptophyta</taxon>
        <taxon>Embryophyta</taxon>
        <taxon>Tracheophyta</taxon>
        <taxon>Spermatophyta</taxon>
        <taxon>Magnoliopsida</taxon>
        <taxon>eudicotyledons</taxon>
        <taxon>Gunneridae</taxon>
        <taxon>Pentapetalae</taxon>
        <taxon>asterids</taxon>
        <taxon>lamiids</taxon>
        <taxon>Solanales</taxon>
        <taxon>Solanaceae</taxon>
        <taxon>Solanoideae</taxon>
        <taxon>Datureae</taxon>
        <taxon>Datura</taxon>
    </lineage>
</organism>
<accession>A0ABS8T4B4</accession>
<evidence type="ECO:0000256" key="1">
    <source>
        <dbReference type="SAM" id="MobiDB-lite"/>
    </source>
</evidence>
<feature type="compositionally biased region" description="Polar residues" evidence="1">
    <location>
        <begin position="23"/>
        <end position="41"/>
    </location>
</feature>
<gene>
    <name evidence="2" type="ORF">HAX54_002751</name>
</gene>
<proteinExistence type="predicted"/>
<evidence type="ECO:0008006" key="4">
    <source>
        <dbReference type="Google" id="ProtNLM"/>
    </source>
</evidence>
<reference evidence="2 3" key="1">
    <citation type="journal article" date="2021" name="BMC Genomics">
        <title>Datura genome reveals duplications of psychoactive alkaloid biosynthetic genes and high mutation rate following tissue culture.</title>
        <authorList>
            <person name="Rajewski A."/>
            <person name="Carter-House D."/>
            <person name="Stajich J."/>
            <person name="Litt A."/>
        </authorList>
    </citation>
    <scope>NUCLEOTIDE SEQUENCE [LARGE SCALE GENOMIC DNA]</scope>
    <source>
        <strain evidence="2">AR-01</strain>
    </source>
</reference>
<keyword evidence="3" id="KW-1185">Reference proteome</keyword>
<comment type="caution">
    <text evidence="2">The sequence shown here is derived from an EMBL/GenBank/DDBJ whole genome shotgun (WGS) entry which is preliminary data.</text>
</comment>
<evidence type="ECO:0000313" key="2">
    <source>
        <dbReference type="EMBL" id="MCD7466227.1"/>
    </source>
</evidence>
<name>A0ABS8T4B4_DATST</name>
<dbReference type="EMBL" id="JACEIK010001122">
    <property type="protein sequence ID" value="MCD7466227.1"/>
    <property type="molecule type" value="Genomic_DNA"/>
</dbReference>
<evidence type="ECO:0000313" key="3">
    <source>
        <dbReference type="Proteomes" id="UP000823775"/>
    </source>
</evidence>
<protein>
    <recommendedName>
        <fullName evidence="4">Gag-pol polyprotein</fullName>
    </recommendedName>
</protein>